<dbReference type="AlphaFoldDB" id="A0A7Z0EQD7"/>
<dbReference type="EMBL" id="JACCFS010000001">
    <property type="protein sequence ID" value="NYJ35365.1"/>
    <property type="molecule type" value="Genomic_DNA"/>
</dbReference>
<dbReference type="PANTHER" id="PTHR43320">
    <property type="entry name" value="SUGAR KINASE"/>
    <property type="match status" value="1"/>
</dbReference>
<reference evidence="6 7" key="1">
    <citation type="submission" date="2020-07" db="EMBL/GenBank/DDBJ databases">
        <title>Sequencing the genomes of 1000 actinobacteria strains.</title>
        <authorList>
            <person name="Klenk H.-P."/>
        </authorList>
    </citation>
    <scope>NUCLEOTIDE SEQUENCE [LARGE SCALE GENOMIC DNA]</scope>
    <source>
        <strain evidence="6 7">DSM 44442</strain>
    </source>
</reference>
<feature type="domain" description="Carbohydrate kinase PfkB" evidence="5">
    <location>
        <begin position="84"/>
        <end position="352"/>
    </location>
</feature>
<dbReference type="GO" id="GO:0008673">
    <property type="term" value="F:2-dehydro-3-deoxygluconokinase activity"/>
    <property type="evidence" value="ECO:0007669"/>
    <property type="project" value="UniProtKB-EC"/>
</dbReference>
<evidence type="ECO:0000256" key="4">
    <source>
        <dbReference type="SAM" id="MobiDB-lite"/>
    </source>
</evidence>
<feature type="compositionally biased region" description="Low complexity" evidence="4">
    <location>
        <begin position="62"/>
        <end position="77"/>
    </location>
</feature>
<comment type="similarity">
    <text evidence="1">Belongs to the carbohydrate kinase PfkB family.</text>
</comment>
<comment type="caution">
    <text evidence="6">The sequence shown here is derived from an EMBL/GenBank/DDBJ whole genome shotgun (WGS) entry which is preliminary data.</text>
</comment>
<dbReference type="Proteomes" id="UP000572051">
    <property type="component" value="Unassembled WGS sequence"/>
</dbReference>
<organism evidence="6 7">
    <name type="scientific">Nocardiopsis aegyptia</name>
    <dbReference type="NCBI Taxonomy" id="220378"/>
    <lineage>
        <taxon>Bacteria</taxon>
        <taxon>Bacillati</taxon>
        <taxon>Actinomycetota</taxon>
        <taxon>Actinomycetes</taxon>
        <taxon>Streptosporangiales</taxon>
        <taxon>Nocardiopsidaceae</taxon>
        <taxon>Nocardiopsis</taxon>
    </lineage>
</organism>
<evidence type="ECO:0000256" key="3">
    <source>
        <dbReference type="ARBA" id="ARBA00022777"/>
    </source>
</evidence>
<evidence type="ECO:0000256" key="2">
    <source>
        <dbReference type="ARBA" id="ARBA00022679"/>
    </source>
</evidence>
<dbReference type="PANTHER" id="PTHR43320:SF2">
    <property type="entry name" value="2-DEHYDRO-3-DEOXYGLUCONOKINASE_2-DEHYDRO-3-DEOXYGALACTONOKINASE"/>
    <property type="match status" value="1"/>
</dbReference>
<dbReference type="SUPFAM" id="SSF53613">
    <property type="entry name" value="Ribokinase-like"/>
    <property type="match status" value="1"/>
</dbReference>
<gene>
    <name evidence="6" type="ORF">HNR10_003246</name>
</gene>
<sequence>MNMPQRTEDEPHSSSVHPGSAPEPVDAVCVGETMALLIPDGRRPDGPNGPDAPDGPDRPDSGTPSTDGPPAAPGTGPDSDDPGSPPRFHAEIGGAESNVAVHLARAGRSAAWLSALGDDPFGRLVRARLTAAGVHCVARTDHERTTGLYMKEPRPEGTRVRYWRRDSAASTLGRPDAAQAWRLRPRLVHTSGITAALSASTDGLVEELLDAAPPGTLRSFDVNYRPALHDARNADRLLDLARRADLVFCGLDEAQSLWGVTDPAGLRELLRGPDLLVVKQGAEGATAVRGDRSWFQAAPRVEVVEPVGAGDAFAAGFLDRFLDDAPMPDCLAEGARLAGVVLGLHGDIPPEPSSSHDTRSAHAPHDTRSARSAHSAHDAHGSRASHGARTAWETVSGPDLGA</sequence>
<dbReference type="InterPro" id="IPR052700">
    <property type="entry name" value="Carb_kinase_PfkB-like"/>
</dbReference>
<evidence type="ECO:0000313" key="6">
    <source>
        <dbReference type="EMBL" id="NYJ35365.1"/>
    </source>
</evidence>
<feature type="region of interest" description="Disordered" evidence="4">
    <location>
        <begin position="348"/>
        <end position="402"/>
    </location>
</feature>
<keyword evidence="2 6" id="KW-0808">Transferase</keyword>
<dbReference type="CDD" id="cd01166">
    <property type="entry name" value="KdgK"/>
    <property type="match status" value="1"/>
</dbReference>
<evidence type="ECO:0000259" key="5">
    <source>
        <dbReference type="Pfam" id="PF00294"/>
    </source>
</evidence>
<feature type="region of interest" description="Disordered" evidence="4">
    <location>
        <begin position="1"/>
        <end position="91"/>
    </location>
</feature>
<dbReference type="EC" id="2.7.1.45" evidence="6"/>
<dbReference type="InterPro" id="IPR029056">
    <property type="entry name" value="Ribokinase-like"/>
</dbReference>
<feature type="compositionally biased region" description="Basic and acidic residues" evidence="4">
    <location>
        <begin position="1"/>
        <end position="12"/>
    </location>
</feature>
<dbReference type="InterPro" id="IPR011611">
    <property type="entry name" value="PfkB_dom"/>
</dbReference>
<evidence type="ECO:0000256" key="1">
    <source>
        <dbReference type="ARBA" id="ARBA00010688"/>
    </source>
</evidence>
<keyword evidence="3 6" id="KW-0418">Kinase</keyword>
<keyword evidence="7" id="KW-1185">Reference proteome</keyword>
<evidence type="ECO:0000313" key="7">
    <source>
        <dbReference type="Proteomes" id="UP000572051"/>
    </source>
</evidence>
<accession>A0A7Z0EQD7</accession>
<dbReference type="Pfam" id="PF00294">
    <property type="entry name" value="PfkB"/>
    <property type="match status" value="1"/>
</dbReference>
<name>A0A7Z0EQD7_9ACTN</name>
<dbReference type="Gene3D" id="3.40.1190.20">
    <property type="match status" value="1"/>
</dbReference>
<proteinExistence type="inferred from homology"/>
<protein>
    <submittedName>
        <fullName evidence="6">2-dehydro-3-deoxygluconokinase</fullName>
        <ecNumber evidence="6">2.7.1.45</ecNumber>
    </submittedName>
</protein>
<feature type="compositionally biased region" description="Basic and acidic residues" evidence="4">
    <location>
        <begin position="354"/>
        <end position="381"/>
    </location>
</feature>